<evidence type="ECO:0000256" key="9">
    <source>
        <dbReference type="ARBA" id="ARBA00023239"/>
    </source>
</evidence>
<gene>
    <name evidence="10" type="ORF">Ctob_006707</name>
</gene>
<comment type="catalytic activity">
    <reaction evidence="1">
        <text>beta-D-fructose 1,6-bisphosphate = D-glyceraldehyde 3-phosphate + dihydroxyacetone phosphate</text>
        <dbReference type="Rhea" id="RHEA:14729"/>
        <dbReference type="ChEBI" id="CHEBI:32966"/>
        <dbReference type="ChEBI" id="CHEBI:57642"/>
        <dbReference type="ChEBI" id="CHEBI:59776"/>
        <dbReference type="EC" id="4.1.2.13"/>
    </reaction>
</comment>
<dbReference type="EMBL" id="JWZX01002719">
    <property type="protein sequence ID" value="KOO27402.1"/>
    <property type="molecule type" value="Genomic_DNA"/>
</dbReference>
<dbReference type="OrthoDB" id="35652at2759"/>
<keyword evidence="11" id="KW-1185">Reference proteome</keyword>
<keyword evidence="6" id="KW-0479">Metal-binding</keyword>
<evidence type="ECO:0000256" key="6">
    <source>
        <dbReference type="ARBA" id="ARBA00022723"/>
    </source>
</evidence>
<evidence type="ECO:0000256" key="2">
    <source>
        <dbReference type="ARBA" id="ARBA00001947"/>
    </source>
</evidence>
<keyword evidence="8" id="KW-0324">Glycolysis</keyword>
<evidence type="ECO:0000256" key="8">
    <source>
        <dbReference type="ARBA" id="ARBA00023152"/>
    </source>
</evidence>
<comment type="caution">
    <text evidence="10">The sequence shown here is derived from an EMBL/GenBank/DDBJ whole genome shotgun (WGS) entry which is preliminary data.</text>
</comment>
<reference evidence="11" key="1">
    <citation type="journal article" date="2015" name="PLoS Genet.">
        <title>Genome Sequence and Transcriptome Analyses of Chrysochromulina tobin: Metabolic Tools for Enhanced Algal Fitness in the Prominent Order Prymnesiales (Haptophyceae).</title>
        <authorList>
            <person name="Hovde B.T."/>
            <person name="Deodato C.R."/>
            <person name="Hunsperger H.M."/>
            <person name="Ryken S.A."/>
            <person name="Yost W."/>
            <person name="Jha R.K."/>
            <person name="Patterson J."/>
            <person name="Monnat R.J. Jr."/>
            <person name="Barlow S.B."/>
            <person name="Starkenburg S.R."/>
            <person name="Cattolico R.A."/>
        </authorList>
    </citation>
    <scope>NUCLEOTIDE SEQUENCE</scope>
    <source>
        <strain evidence="11">CCMP291</strain>
    </source>
</reference>
<dbReference type="EC" id="4.1.2.13" evidence="5"/>
<dbReference type="GO" id="GO:0004332">
    <property type="term" value="F:fructose-bisphosphate aldolase activity"/>
    <property type="evidence" value="ECO:0007669"/>
    <property type="project" value="UniProtKB-EC"/>
</dbReference>
<comment type="cofactor">
    <cofactor evidence="2">
        <name>Zn(2+)</name>
        <dbReference type="ChEBI" id="CHEBI:29105"/>
    </cofactor>
</comment>
<evidence type="ECO:0000313" key="10">
    <source>
        <dbReference type="EMBL" id="KOO27402.1"/>
    </source>
</evidence>
<dbReference type="GO" id="GO:0008270">
    <property type="term" value="F:zinc ion binding"/>
    <property type="evidence" value="ECO:0007669"/>
    <property type="project" value="InterPro"/>
</dbReference>
<dbReference type="GO" id="GO:0005829">
    <property type="term" value="C:cytosol"/>
    <property type="evidence" value="ECO:0007669"/>
    <property type="project" value="TreeGrafter"/>
</dbReference>
<evidence type="ECO:0000256" key="5">
    <source>
        <dbReference type="ARBA" id="ARBA00013068"/>
    </source>
</evidence>
<keyword evidence="9" id="KW-0456">Lyase</keyword>
<dbReference type="InterPro" id="IPR006411">
    <property type="entry name" value="Fruct_bisP_bact"/>
</dbReference>
<dbReference type="PANTHER" id="PTHR30559:SF0">
    <property type="entry name" value="FRUCTOSE-BISPHOSPHATE ALDOLASE"/>
    <property type="match status" value="1"/>
</dbReference>
<evidence type="ECO:0000256" key="1">
    <source>
        <dbReference type="ARBA" id="ARBA00000441"/>
    </source>
</evidence>
<dbReference type="InterPro" id="IPR000771">
    <property type="entry name" value="FBA_II"/>
</dbReference>
<dbReference type="GO" id="GO:0006096">
    <property type="term" value="P:glycolytic process"/>
    <property type="evidence" value="ECO:0007669"/>
    <property type="project" value="UniProtKB-UniPathway"/>
</dbReference>
<comment type="pathway">
    <text evidence="3">Carbohydrate degradation; glycolysis; D-glyceraldehyde 3-phosphate and glycerone phosphate from D-glucose: step 4/4.</text>
</comment>
<evidence type="ECO:0000256" key="4">
    <source>
        <dbReference type="ARBA" id="ARBA00005812"/>
    </source>
</evidence>
<dbReference type="Proteomes" id="UP000037460">
    <property type="component" value="Unassembled WGS sequence"/>
</dbReference>
<dbReference type="PANTHER" id="PTHR30559">
    <property type="entry name" value="FRUCTOSE-BISPHOSPHATE ALDOLASE CLASS 2"/>
    <property type="match status" value="1"/>
</dbReference>
<sequence length="303" mass="32559">MSSWKDVPGIEAGVVTGDVAWALLKHAKANGYAIPAFNCTSTSTCNAVLEAAKSLDRPIIIQFSEGGAAFFAGRALDNTQKQASVLGAVAGAHFVRMVSPSYGIPVLLHSDRCAKQQLPWLDGMLQADEEFFAINGEPLYSSHMLDLSQESTEENLRTCAEYLKKMAPMKLILELEMAVSADAPSGAEAEIQIGEIQAAHERLAPISPMLTIAVKARPELLASFQKHGVESMKMPGPLPFFFAWLGGSSSTKEDVALMLAGGVVKMRMDLETSDVAGTDALRQAEEGMVVRVKESCTELKNLN</sequence>
<dbReference type="UniPathway" id="UPA00109">
    <property type="reaction ID" value="UER00183"/>
</dbReference>
<evidence type="ECO:0000256" key="7">
    <source>
        <dbReference type="ARBA" id="ARBA00022833"/>
    </source>
</evidence>
<comment type="similarity">
    <text evidence="4">Belongs to the class II fructose-bisphosphate aldolase family.</text>
</comment>
<dbReference type="PIRSF" id="PIRSF001359">
    <property type="entry name" value="F_bP_aldolase_II"/>
    <property type="match status" value="1"/>
</dbReference>
<evidence type="ECO:0000313" key="11">
    <source>
        <dbReference type="Proteomes" id="UP000037460"/>
    </source>
</evidence>
<dbReference type="SUPFAM" id="SSF51569">
    <property type="entry name" value="Aldolase"/>
    <property type="match status" value="1"/>
</dbReference>
<organism evidence="10 11">
    <name type="scientific">Chrysochromulina tobinii</name>
    <dbReference type="NCBI Taxonomy" id="1460289"/>
    <lineage>
        <taxon>Eukaryota</taxon>
        <taxon>Haptista</taxon>
        <taxon>Haptophyta</taxon>
        <taxon>Prymnesiophyceae</taxon>
        <taxon>Prymnesiales</taxon>
        <taxon>Chrysochromulinaceae</taxon>
        <taxon>Chrysochromulina</taxon>
    </lineage>
</organism>
<dbReference type="Pfam" id="PF01116">
    <property type="entry name" value="F_bP_aldolase"/>
    <property type="match status" value="1"/>
</dbReference>
<proteinExistence type="inferred from homology"/>
<keyword evidence="7" id="KW-0862">Zinc</keyword>
<dbReference type="Gene3D" id="3.20.20.70">
    <property type="entry name" value="Aldolase class I"/>
    <property type="match status" value="1"/>
</dbReference>
<dbReference type="InterPro" id="IPR013785">
    <property type="entry name" value="Aldolase_TIM"/>
</dbReference>
<name>A0A0M0JM51_9EUKA</name>
<evidence type="ECO:0000256" key="3">
    <source>
        <dbReference type="ARBA" id="ARBA00004714"/>
    </source>
</evidence>
<accession>A0A0M0JM51</accession>
<dbReference type="AlphaFoldDB" id="A0A0M0JM51"/>
<dbReference type="GO" id="GO:0006094">
    <property type="term" value="P:gluconeogenesis"/>
    <property type="evidence" value="ECO:0007669"/>
    <property type="project" value="TreeGrafter"/>
</dbReference>
<protein>
    <recommendedName>
        <fullName evidence="5">fructose-bisphosphate aldolase</fullName>
        <ecNumber evidence="5">4.1.2.13</ecNumber>
    </recommendedName>
</protein>